<comment type="caution">
    <text evidence="1">The sequence shown here is derived from an EMBL/GenBank/DDBJ whole genome shotgun (WGS) entry which is preliminary data.</text>
</comment>
<dbReference type="EMBL" id="NMUH01006747">
    <property type="protein sequence ID" value="MQM15923.1"/>
    <property type="molecule type" value="Genomic_DNA"/>
</dbReference>
<dbReference type="Proteomes" id="UP000652761">
    <property type="component" value="Unassembled WGS sequence"/>
</dbReference>
<keyword evidence="2" id="KW-1185">Reference proteome</keyword>
<proteinExistence type="predicted"/>
<sequence length="133" mass="14430">SSPSCPPQMLVCLDNIEDIGHYNWATTVTELTLHKFEDFVTVVREKRFGCSTTAKGRIVGSEHGSAFIFGCSTALVLAKIEKKAIIGVSQEKSHVQTEIVAALPHPALMGLLQGLGDEIRLLPERLHQSMSSG</sequence>
<organism evidence="1 2">
    <name type="scientific">Colocasia esculenta</name>
    <name type="common">Wild taro</name>
    <name type="synonym">Arum esculentum</name>
    <dbReference type="NCBI Taxonomy" id="4460"/>
    <lineage>
        <taxon>Eukaryota</taxon>
        <taxon>Viridiplantae</taxon>
        <taxon>Streptophyta</taxon>
        <taxon>Embryophyta</taxon>
        <taxon>Tracheophyta</taxon>
        <taxon>Spermatophyta</taxon>
        <taxon>Magnoliopsida</taxon>
        <taxon>Liliopsida</taxon>
        <taxon>Araceae</taxon>
        <taxon>Aroideae</taxon>
        <taxon>Colocasieae</taxon>
        <taxon>Colocasia</taxon>
    </lineage>
</organism>
<name>A0A843X9D1_COLES</name>
<evidence type="ECO:0000313" key="2">
    <source>
        <dbReference type="Proteomes" id="UP000652761"/>
    </source>
</evidence>
<gene>
    <name evidence="1" type="ORF">Taro_048876</name>
</gene>
<accession>A0A843X9D1</accession>
<protein>
    <submittedName>
        <fullName evidence="1">Uncharacterized protein</fullName>
    </submittedName>
</protein>
<dbReference type="AlphaFoldDB" id="A0A843X9D1"/>
<evidence type="ECO:0000313" key="1">
    <source>
        <dbReference type="EMBL" id="MQM15923.1"/>
    </source>
</evidence>
<feature type="non-terminal residue" evidence="1">
    <location>
        <position position="1"/>
    </location>
</feature>
<reference evidence="1" key="1">
    <citation type="submission" date="2017-07" db="EMBL/GenBank/DDBJ databases">
        <title>Taro Niue Genome Assembly and Annotation.</title>
        <authorList>
            <person name="Atibalentja N."/>
            <person name="Keating K."/>
            <person name="Fields C.J."/>
        </authorList>
    </citation>
    <scope>NUCLEOTIDE SEQUENCE</scope>
    <source>
        <strain evidence="1">Niue_2</strain>
        <tissue evidence="1">Leaf</tissue>
    </source>
</reference>